<reference evidence="3" key="2">
    <citation type="submission" date="2023-03" db="EMBL/GenBank/DDBJ databases">
        <authorList>
            <person name="Zhang Z."/>
        </authorList>
    </citation>
    <scope>NUCLEOTIDE SEQUENCE</scope>
    <source>
        <strain evidence="3">DSA</strain>
    </source>
</reference>
<dbReference type="PRINTS" id="PR00813">
    <property type="entry name" value="BCTERIALGSPG"/>
</dbReference>
<dbReference type="EMBL" id="JARPTC010000023">
    <property type="protein sequence ID" value="MDO7788644.1"/>
    <property type="molecule type" value="Genomic_DNA"/>
</dbReference>
<dbReference type="Proteomes" id="UP001172911">
    <property type="component" value="Unassembled WGS sequence"/>
</dbReference>
<sequence>MTTKSGIANANHRTNTIKSTNSRGFVFTELLVVLIIIAILVAIAVPFYSSAKQTSRDRVDQANIKILNSATLQWMLSNENNDPRGPGINTDSLKEQLEGVYIMEWPTSPNNNSYILRNGQWTVE</sequence>
<dbReference type="GO" id="GO:0015627">
    <property type="term" value="C:type II protein secretion system complex"/>
    <property type="evidence" value="ECO:0007669"/>
    <property type="project" value="InterPro"/>
</dbReference>
<dbReference type="NCBIfam" id="TIGR02532">
    <property type="entry name" value="IV_pilin_GFxxxE"/>
    <property type="match status" value="1"/>
</dbReference>
<dbReference type="InterPro" id="IPR045584">
    <property type="entry name" value="Pilin-like"/>
</dbReference>
<evidence type="ECO:0000313" key="4">
    <source>
        <dbReference type="Proteomes" id="UP001172911"/>
    </source>
</evidence>
<protein>
    <submittedName>
        <fullName evidence="3">Prepilin-type N-terminal cleavage/methylation domain-containing protein</fullName>
    </submittedName>
</protein>
<keyword evidence="2" id="KW-0472">Membrane</keyword>
<gene>
    <name evidence="3" type="ORF">P6N53_15555</name>
</gene>
<evidence type="ECO:0000256" key="1">
    <source>
        <dbReference type="ARBA" id="ARBA00022481"/>
    </source>
</evidence>
<keyword evidence="2" id="KW-1133">Transmembrane helix</keyword>
<comment type="caution">
    <text evidence="3">The sequence shown here is derived from an EMBL/GenBank/DDBJ whole genome shotgun (WGS) entry which is preliminary data.</text>
</comment>
<dbReference type="InterPro" id="IPR000983">
    <property type="entry name" value="Bac_GSPG_pilin"/>
</dbReference>
<evidence type="ECO:0000256" key="2">
    <source>
        <dbReference type="SAM" id="Phobius"/>
    </source>
</evidence>
<evidence type="ECO:0000313" key="3">
    <source>
        <dbReference type="EMBL" id="MDO7788644.1"/>
    </source>
</evidence>
<accession>A0AAW7ZFR9</accession>
<keyword evidence="1" id="KW-0488">Methylation</keyword>
<dbReference type="InterPro" id="IPR012902">
    <property type="entry name" value="N_methyl_site"/>
</dbReference>
<proteinExistence type="predicted"/>
<dbReference type="SUPFAM" id="SSF54523">
    <property type="entry name" value="Pili subunits"/>
    <property type="match status" value="1"/>
</dbReference>
<feature type="transmembrane region" description="Helical" evidence="2">
    <location>
        <begin position="25"/>
        <end position="48"/>
    </location>
</feature>
<organism evidence="3 4">
    <name type="scientific">Desulforamulus aquiferis</name>
    <dbReference type="NCBI Taxonomy" id="1397668"/>
    <lineage>
        <taxon>Bacteria</taxon>
        <taxon>Bacillati</taxon>
        <taxon>Bacillota</taxon>
        <taxon>Clostridia</taxon>
        <taxon>Eubacteriales</taxon>
        <taxon>Peptococcaceae</taxon>
        <taxon>Desulforamulus</taxon>
    </lineage>
</organism>
<reference evidence="3" key="1">
    <citation type="journal article" date="2023" name="J. Hazard. Mater.">
        <title>Anaerobic biodegradation of pyrene and benzo[a]pyrene by a new sulfate-reducing Desulforamulus aquiferis strain DSA.</title>
        <authorList>
            <person name="Zhang Z."/>
            <person name="Sun J."/>
            <person name="Gong X."/>
            <person name="Wang C."/>
            <person name="Wang H."/>
        </authorList>
    </citation>
    <scope>NUCLEOTIDE SEQUENCE</scope>
    <source>
        <strain evidence="3">DSA</strain>
    </source>
</reference>
<dbReference type="Gene3D" id="3.30.700.10">
    <property type="entry name" value="Glycoprotein, Type 4 Pilin"/>
    <property type="match status" value="1"/>
</dbReference>
<dbReference type="AlphaFoldDB" id="A0AAW7ZFR9"/>
<keyword evidence="2" id="KW-0812">Transmembrane</keyword>
<dbReference type="RefSeq" id="WP_304544767.1">
    <property type="nucleotide sequence ID" value="NZ_JARPTC010000023.1"/>
</dbReference>
<name>A0AAW7ZFR9_9FIRM</name>
<keyword evidence="4" id="KW-1185">Reference proteome</keyword>
<dbReference type="GO" id="GO:0015628">
    <property type="term" value="P:protein secretion by the type II secretion system"/>
    <property type="evidence" value="ECO:0007669"/>
    <property type="project" value="InterPro"/>
</dbReference>